<evidence type="ECO:0000313" key="1">
    <source>
        <dbReference type="EMBL" id="EFS20653.1"/>
    </source>
</evidence>
<dbReference type="BioCyc" id="FSP469605-HMP:GTSP-152-MONOMER"/>
<gene>
    <name evidence="1" type="ORF">FSBG_00150</name>
</gene>
<sequence>MGKSIKKYNLHNIGEEVEEVGRRLRTIASNSDNSLIDKEEIKRIVGKLKKYVKTLEVF</sequence>
<dbReference type="AlphaFoldDB" id="E5BEX2"/>
<dbReference type="EMBL" id="GG657971">
    <property type="protein sequence ID" value="EFS20653.1"/>
    <property type="molecule type" value="Genomic_DNA"/>
</dbReference>
<dbReference type="HOGENOM" id="CLU_2972882_0_0_0"/>
<dbReference type="Proteomes" id="UP000002975">
    <property type="component" value="Unassembled WGS sequence"/>
</dbReference>
<reference evidence="1 2" key="1">
    <citation type="submission" date="2009-02" db="EMBL/GenBank/DDBJ databases">
        <title>The Genome Sequence of Fusobacterium sp. 3_1_5R.</title>
        <authorList>
            <consortium name="The Broad Institute Genome Sequencing Platform"/>
            <person name="Ward D."/>
            <person name="Young S.K."/>
            <person name="Kodira C.D."/>
            <person name="Zeng Q."/>
            <person name="Koehrsen M."/>
            <person name="Alvarado L."/>
            <person name="Berlin A."/>
            <person name="Borenstein D."/>
            <person name="Chen Z."/>
            <person name="Engels R."/>
            <person name="Freedman E."/>
            <person name="Gellesch M."/>
            <person name="Goldberg J."/>
            <person name="Griggs A."/>
            <person name="Gujja S."/>
            <person name="Heiman D."/>
            <person name="Hepburn T."/>
            <person name="Howarth C."/>
            <person name="Jen D."/>
            <person name="Larson L."/>
            <person name="Lewis B."/>
            <person name="Mehta T."/>
            <person name="Park D."/>
            <person name="Pearson M."/>
            <person name="Roberts A."/>
            <person name="Saif S."/>
            <person name="Shea T."/>
            <person name="Shenoy N."/>
            <person name="Sisk P."/>
            <person name="Stolte C."/>
            <person name="Sykes S."/>
            <person name="Walk T."/>
            <person name="White J."/>
            <person name="Yandava C."/>
            <person name="Allen-Vercoe E."/>
            <person name="Strauss J."/>
            <person name="Ambrose C."/>
            <person name="Lander E."/>
            <person name="Nusbaum C."/>
            <person name="Galagan J."/>
            <person name="Birren B."/>
        </authorList>
    </citation>
    <scope>NUCLEOTIDE SEQUENCE [LARGE SCALE GENOMIC DNA]</scope>
    <source>
        <strain evidence="1 2">3_1_5R</strain>
    </source>
</reference>
<proteinExistence type="predicted"/>
<protein>
    <submittedName>
        <fullName evidence="1">Uncharacterized protein</fullName>
    </submittedName>
</protein>
<name>E5BEX2_9FUSO</name>
<keyword evidence="2" id="KW-1185">Reference proteome</keyword>
<evidence type="ECO:0000313" key="2">
    <source>
        <dbReference type="Proteomes" id="UP000002975"/>
    </source>
</evidence>
<accession>E5BEX2</accession>
<organism evidence="1 2">
    <name type="scientific">Fusobacterium gonidiaformans 3-1-5R</name>
    <dbReference type="NCBI Taxonomy" id="469605"/>
    <lineage>
        <taxon>Bacteria</taxon>
        <taxon>Fusobacteriati</taxon>
        <taxon>Fusobacteriota</taxon>
        <taxon>Fusobacteriia</taxon>
        <taxon>Fusobacteriales</taxon>
        <taxon>Fusobacteriaceae</taxon>
        <taxon>Fusobacterium</taxon>
    </lineage>
</organism>
<dbReference type="RefSeq" id="WP_008800732.1">
    <property type="nucleotide sequence ID" value="NZ_GG657971.1"/>
</dbReference>